<evidence type="ECO:0000313" key="3">
    <source>
        <dbReference type="Proteomes" id="UP001377567"/>
    </source>
</evidence>
<feature type="compositionally biased region" description="Basic and acidic residues" evidence="1">
    <location>
        <begin position="1"/>
        <end position="10"/>
    </location>
</feature>
<accession>A0AAV5S547</accession>
<comment type="caution">
    <text evidence="2">The sequence shown here is derived from an EMBL/GenBank/DDBJ whole genome shotgun (WGS) entry which is preliminary data.</text>
</comment>
<sequence length="84" mass="9885">MSETETERATTQESIPSREWQRVEQQVPVQSFTGYTVKLAGWAKQKETNQDGDKETNDAKEEMKEEEKEEKEEEEEKEETDSQQ</sequence>
<protein>
    <submittedName>
        <fullName evidence="2">Uncharacterized protein</fullName>
    </submittedName>
</protein>
<keyword evidence="3" id="KW-1185">Reference proteome</keyword>
<feature type="region of interest" description="Disordered" evidence="1">
    <location>
        <begin position="1"/>
        <end position="25"/>
    </location>
</feature>
<feature type="compositionally biased region" description="Basic and acidic residues" evidence="1">
    <location>
        <begin position="44"/>
        <end position="66"/>
    </location>
</feature>
<feature type="region of interest" description="Disordered" evidence="1">
    <location>
        <begin position="40"/>
        <end position="84"/>
    </location>
</feature>
<gene>
    <name evidence="2" type="ORF">DAKH74_045680</name>
</gene>
<dbReference type="AlphaFoldDB" id="A0AAV5S547"/>
<dbReference type="InterPro" id="IPR013175">
    <property type="entry name" value="INO80_su_Ies4"/>
</dbReference>
<dbReference type="GO" id="GO:0006338">
    <property type="term" value="P:chromatin remodeling"/>
    <property type="evidence" value="ECO:0007669"/>
    <property type="project" value="InterPro"/>
</dbReference>
<feature type="compositionally biased region" description="Acidic residues" evidence="1">
    <location>
        <begin position="67"/>
        <end position="84"/>
    </location>
</feature>
<dbReference type="EMBL" id="BTGD01000018">
    <property type="protein sequence ID" value="GMM57952.1"/>
    <property type="molecule type" value="Genomic_DNA"/>
</dbReference>
<evidence type="ECO:0000313" key="2">
    <source>
        <dbReference type="EMBL" id="GMM57952.1"/>
    </source>
</evidence>
<organism evidence="2 3">
    <name type="scientific">Maudiozyma humilis</name>
    <name type="common">Sour dough yeast</name>
    <name type="synonym">Kazachstania humilis</name>
    <dbReference type="NCBI Taxonomy" id="51915"/>
    <lineage>
        <taxon>Eukaryota</taxon>
        <taxon>Fungi</taxon>
        <taxon>Dikarya</taxon>
        <taxon>Ascomycota</taxon>
        <taxon>Saccharomycotina</taxon>
        <taxon>Saccharomycetes</taxon>
        <taxon>Saccharomycetales</taxon>
        <taxon>Saccharomycetaceae</taxon>
        <taxon>Maudiozyma</taxon>
    </lineage>
</organism>
<dbReference type="GO" id="GO:0031011">
    <property type="term" value="C:Ino80 complex"/>
    <property type="evidence" value="ECO:0007669"/>
    <property type="project" value="InterPro"/>
</dbReference>
<dbReference type="Pfam" id="PF08193">
    <property type="entry name" value="INO80_Ies4"/>
    <property type="match status" value="1"/>
</dbReference>
<name>A0AAV5S547_MAUHU</name>
<proteinExistence type="predicted"/>
<evidence type="ECO:0000256" key="1">
    <source>
        <dbReference type="SAM" id="MobiDB-lite"/>
    </source>
</evidence>
<dbReference type="Proteomes" id="UP001377567">
    <property type="component" value="Unassembled WGS sequence"/>
</dbReference>
<reference evidence="2 3" key="1">
    <citation type="journal article" date="2023" name="Elife">
        <title>Identification of key yeast species and microbe-microbe interactions impacting larval growth of Drosophila in the wild.</title>
        <authorList>
            <person name="Mure A."/>
            <person name="Sugiura Y."/>
            <person name="Maeda R."/>
            <person name="Honda K."/>
            <person name="Sakurai N."/>
            <person name="Takahashi Y."/>
            <person name="Watada M."/>
            <person name="Katoh T."/>
            <person name="Gotoh A."/>
            <person name="Gotoh Y."/>
            <person name="Taniguchi I."/>
            <person name="Nakamura K."/>
            <person name="Hayashi T."/>
            <person name="Katayama T."/>
            <person name="Uemura T."/>
            <person name="Hattori Y."/>
        </authorList>
    </citation>
    <scope>NUCLEOTIDE SEQUENCE [LARGE SCALE GENOMIC DNA]</scope>
    <source>
        <strain evidence="2 3">KH-74</strain>
    </source>
</reference>